<evidence type="ECO:0000313" key="2">
    <source>
        <dbReference type="EMBL" id="ARN85140.1"/>
    </source>
</evidence>
<organism evidence="2 3">
    <name type="scientific">Candidatus Nucleicultrix amoebiphila FS5</name>
    <dbReference type="NCBI Taxonomy" id="1414854"/>
    <lineage>
        <taxon>Bacteria</taxon>
        <taxon>Pseudomonadati</taxon>
        <taxon>Pseudomonadota</taxon>
        <taxon>Alphaproteobacteria</taxon>
        <taxon>Holosporales</taxon>
        <taxon>Candidatus Nucleicultricaceae</taxon>
        <taxon>Candidatus Nucleicultrix</taxon>
    </lineage>
</organism>
<keyword evidence="1" id="KW-0812">Transmembrane</keyword>
<keyword evidence="1" id="KW-0472">Membrane</keyword>
<protein>
    <submittedName>
        <fullName evidence="2">Uncharacterized protein</fullName>
    </submittedName>
</protein>
<feature type="transmembrane region" description="Helical" evidence="1">
    <location>
        <begin position="40"/>
        <end position="58"/>
    </location>
</feature>
<dbReference type="InterPro" id="IPR038050">
    <property type="entry name" value="Neuro_actylchol_rec"/>
</dbReference>
<feature type="transmembrane region" description="Helical" evidence="1">
    <location>
        <begin position="283"/>
        <end position="301"/>
    </location>
</feature>
<sequence>MHVQCIIKLINNEEDMTLKKRINPRNTPVLPLYHKKGFQLVYLIMIMGLFFLKALMMLHQYNVSEPLPPIFPNLAHKEQQFGFGAEIVNVGLFIKNFPEFDVQAGIFSLEGEIWFDFNPHLLSLQTIENFQFEKASHFTKSPPLVKLIGKRLFAIYPISVKFNSDLMHHLFPFNDHRIYLTMTIDKVSPKEILFEASQSGLRITNEIKPHGWTPVDFDARSGYIKNSLDIQDQRKFLSYPAVVFAVTFIKPGFRNVFVILGPSIFLFFCGLLSLLIEGKAGTRLTIVIGSLTGLLVHRFVIEQLSPSVGYYTPVDYLYVLFLLSTFIILIINIYELEKPMQKNFKNAIFYAIQIFTVAIFYGLTSS</sequence>
<dbReference type="STRING" id="1414854.GQ61_07420"/>
<name>A0A1W6N5I5_9PROT</name>
<feature type="transmembrane region" description="Helical" evidence="1">
    <location>
        <begin position="316"/>
        <end position="335"/>
    </location>
</feature>
<evidence type="ECO:0000256" key="1">
    <source>
        <dbReference type="SAM" id="Phobius"/>
    </source>
</evidence>
<dbReference type="Proteomes" id="UP000237351">
    <property type="component" value="Chromosome"/>
</dbReference>
<feature type="transmembrane region" description="Helical" evidence="1">
    <location>
        <begin position="347"/>
        <end position="364"/>
    </location>
</feature>
<reference evidence="2 3" key="1">
    <citation type="submission" date="2014-06" db="EMBL/GenBank/DDBJ databases">
        <title>The genome of the endonuclear symbiont Nucleicultrix amoebiphila.</title>
        <authorList>
            <person name="Schulz F."/>
            <person name="Horn M."/>
        </authorList>
    </citation>
    <scope>NUCLEOTIDE SEQUENCE [LARGE SCALE GENOMIC DNA]</scope>
    <source>
        <strain evidence="2 3">FS5</strain>
    </source>
</reference>
<evidence type="ECO:0000313" key="3">
    <source>
        <dbReference type="Proteomes" id="UP000237351"/>
    </source>
</evidence>
<dbReference type="Gene3D" id="1.20.58.390">
    <property type="entry name" value="Neurotransmitter-gated ion-channel transmembrane domain"/>
    <property type="match status" value="1"/>
</dbReference>
<keyword evidence="3" id="KW-1185">Reference proteome</keyword>
<proteinExistence type="predicted"/>
<accession>A0A1W6N5I5</accession>
<keyword evidence="1" id="KW-1133">Transmembrane helix</keyword>
<feature type="transmembrane region" description="Helical" evidence="1">
    <location>
        <begin position="259"/>
        <end position="276"/>
    </location>
</feature>
<dbReference type="EMBL" id="CP008743">
    <property type="protein sequence ID" value="ARN85140.1"/>
    <property type="molecule type" value="Genomic_DNA"/>
</dbReference>
<dbReference type="AlphaFoldDB" id="A0A1W6N5I5"/>
<dbReference type="KEGG" id="naf:GQ61_07420"/>
<gene>
    <name evidence="2" type="ORF">GQ61_07420</name>
</gene>